<evidence type="ECO:0000256" key="12">
    <source>
        <dbReference type="ARBA" id="ARBA00082991"/>
    </source>
</evidence>
<comment type="function">
    <text evidence="7">Thiol-specific peroxidase that catalyzes the reduction of hydrogen peroxide and organic hydroperoxides to water and alcohols, respectively. Plays a role in cell protection against oxidative stress by detoxifying peroxides. May represent an important antioxidant defense against cytotoxic peroxides, especially peroxynitrite, which can be formed by activated macrophages during infection.</text>
</comment>
<dbReference type="PIRSF" id="PIRSF000239">
    <property type="entry name" value="AHPC"/>
    <property type="match status" value="1"/>
</dbReference>
<dbReference type="AlphaFoldDB" id="A0A0H2KLW5"/>
<dbReference type="FunFam" id="3.40.30.10:FF:000118">
    <property type="entry name" value="Peroxiredoxin AhpE"/>
    <property type="match status" value="1"/>
</dbReference>
<evidence type="ECO:0000259" key="16">
    <source>
        <dbReference type="PROSITE" id="PS51352"/>
    </source>
</evidence>
<keyword evidence="2" id="KW-0049">Antioxidant</keyword>
<dbReference type="PATRIC" id="fig|264251.5.peg.4152"/>
<evidence type="ECO:0000256" key="11">
    <source>
        <dbReference type="ARBA" id="ARBA00068979"/>
    </source>
</evidence>
<dbReference type="SUPFAM" id="SSF52833">
    <property type="entry name" value="Thioredoxin-like"/>
    <property type="match status" value="1"/>
</dbReference>
<dbReference type="STRING" id="264251.FB00_20495"/>
<name>A0A0H2KLW5_9MICO</name>
<keyword evidence="18" id="KW-1185">Reference proteome</keyword>
<evidence type="ECO:0000256" key="13">
    <source>
        <dbReference type="ARBA" id="ARBA00083736"/>
    </source>
</evidence>
<evidence type="ECO:0000256" key="2">
    <source>
        <dbReference type="ARBA" id="ARBA00022862"/>
    </source>
</evidence>
<dbReference type="CDD" id="cd03018">
    <property type="entry name" value="PRX_AhpE_like"/>
    <property type="match status" value="1"/>
</dbReference>
<evidence type="ECO:0000256" key="10">
    <source>
        <dbReference type="ARBA" id="ARBA00067009"/>
    </source>
</evidence>
<dbReference type="InterPro" id="IPR000866">
    <property type="entry name" value="AhpC/TSA"/>
</dbReference>
<evidence type="ECO:0000313" key="17">
    <source>
        <dbReference type="EMBL" id="KLN32904.1"/>
    </source>
</evidence>
<dbReference type="EMBL" id="JNBQ01000057">
    <property type="protein sequence ID" value="KLN32904.1"/>
    <property type="molecule type" value="Genomic_DNA"/>
</dbReference>
<evidence type="ECO:0000256" key="9">
    <source>
        <dbReference type="ARBA" id="ARBA00065226"/>
    </source>
</evidence>
<evidence type="ECO:0000256" key="14">
    <source>
        <dbReference type="PIRSR" id="PIRSR000239-1"/>
    </source>
</evidence>
<evidence type="ECO:0000256" key="15">
    <source>
        <dbReference type="SAM" id="MobiDB-lite"/>
    </source>
</evidence>
<dbReference type="InterPro" id="IPR050455">
    <property type="entry name" value="Tpx_Peroxidase_subfamily"/>
</dbReference>
<dbReference type="Gene3D" id="3.40.30.10">
    <property type="entry name" value="Glutaredoxin"/>
    <property type="match status" value="1"/>
</dbReference>
<evidence type="ECO:0000256" key="1">
    <source>
        <dbReference type="ARBA" id="ARBA00022559"/>
    </source>
</evidence>
<dbReference type="PROSITE" id="PS51352">
    <property type="entry name" value="THIOREDOXIN_2"/>
    <property type="match status" value="1"/>
</dbReference>
<evidence type="ECO:0000256" key="7">
    <source>
        <dbReference type="ARBA" id="ARBA00056930"/>
    </source>
</evidence>
<evidence type="ECO:0000256" key="5">
    <source>
        <dbReference type="ARBA" id="ARBA00032824"/>
    </source>
</evidence>
<dbReference type="Pfam" id="PF00578">
    <property type="entry name" value="AhpC-TSA"/>
    <property type="match status" value="1"/>
</dbReference>
<sequence>MAAVADEGVADVRATPPGPGDPAPDFTLPDTHGTPVHLADLRGGPVLLVFYPFAFSGICTGELCELRDNLEDFEAAGVTLLGISCDSVFAQKAWTAQEGFEFDLLSDFWPHGDVARAYGVLDEENGLALRGSFLLDADGIVRWSVVNPRGQRRDLEGYRRALEQL</sequence>
<reference evidence="17 18" key="1">
    <citation type="submission" date="2014-05" db="EMBL/GenBank/DDBJ databases">
        <title>Cellulosimicrobium funkei U11 genome.</title>
        <authorList>
            <person name="Hu C."/>
            <person name="Gong Y."/>
            <person name="Wan W."/>
            <person name="Jiang M."/>
        </authorList>
    </citation>
    <scope>NUCLEOTIDE SEQUENCE [LARGE SCALE GENOMIC DNA]</scope>
    <source>
        <strain evidence="17 18">U11</strain>
    </source>
</reference>
<evidence type="ECO:0000256" key="6">
    <source>
        <dbReference type="ARBA" id="ARBA00052774"/>
    </source>
</evidence>
<gene>
    <name evidence="17" type="ORF">FB00_20495</name>
</gene>
<dbReference type="PANTHER" id="PTHR43110">
    <property type="entry name" value="THIOL PEROXIDASE"/>
    <property type="match status" value="1"/>
</dbReference>
<comment type="catalytic activity">
    <reaction evidence="6">
        <text>[mycoredoxin]-L-dithiol + a hydroperoxide = [mycoredoxin]-L-disulfide + an alcohol + H2O</text>
        <dbReference type="Rhea" id="RHEA:62640"/>
        <dbReference type="Rhea" id="RHEA-COMP:16137"/>
        <dbReference type="Rhea" id="RHEA-COMP:16138"/>
        <dbReference type="ChEBI" id="CHEBI:15377"/>
        <dbReference type="ChEBI" id="CHEBI:29950"/>
        <dbReference type="ChEBI" id="CHEBI:30879"/>
        <dbReference type="ChEBI" id="CHEBI:35924"/>
        <dbReference type="ChEBI" id="CHEBI:50058"/>
        <dbReference type="EC" id="1.11.1.29"/>
    </reaction>
</comment>
<dbReference type="Proteomes" id="UP000035265">
    <property type="component" value="Unassembled WGS sequence"/>
</dbReference>
<dbReference type="EC" id="1.11.1.29" evidence="10"/>
<keyword evidence="4" id="KW-0676">Redox-active center</keyword>
<feature type="region of interest" description="Disordered" evidence="15">
    <location>
        <begin position="1"/>
        <end position="29"/>
    </location>
</feature>
<comment type="caution">
    <text evidence="17">The sequence shown here is derived from an EMBL/GenBank/DDBJ whole genome shotgun (WGS) entry which is preliminary data.</text>
</comment>
<feature type="domain" description="Thioredoxin" evidence="16">
    <location>
        <begin position="17"/>
        <end position="165"/>
    </location>
</feature>
<comment type="similarity">
    <text evidence="8">Belongs to the peroxiredoxin family. AhpE subfamily.</text>
</comment>
<evidence type="ECO:0000256" key="8">
    <source>
        <dbReference type="ARBA" id="ARBA00060973"/>
    </source>
</evidence>
<protein>
    <recommendedName>
        <fullName evidence="11">Alkyl hydroperoxide reductase E</fullName>
        <ecNumber evidence="10">1.11.1.29</ecNumber>
    </recommendedName>
    <alternativeName>
        <fullName evidence="12">Mycoredoxin-dependent peroxiredoxin</fullName>
    </alternativeName>
    <alternativeName>
        <fullName evidence="13">Peroxiredoxin AhpE</fullName>
    </alternativeName>
    <alternativeName>
        <fullName evidence="5">Thioredoxin peroxidase</fullName>
    </alternativeName>
</protein>
<dbReference type="RefSeq" id="WP_047234695.1">
    <property type="nucleotide sequence ID" value="NZ_JNBQ01000057.1"/>
</dbReference>
<dbReference type="InterPro" id="IPR024706">
    <property type="entry name" value="Peroxiredoxin_AhpC-typ"/>
</dbReference>
<comment type="subunit">
    <text evidence="9">Homodimer. Forms both dimers and octamers; a tightly-associated dimer and a ring-like octamer.</text>
</comment>
<dbReference type="InterPro" id="IPR013766">
    <property type="entry name" value="Thioredoxin_domain"/>
</dbReference>
<dbReference type="GO" id="GO:0004601">
    <property type="term" value="F:peroxidase activity"/>
    <property type="evidence" value="ECO:0007669"/>
    <property type="project" value="UniProtKB-KW"/>
</dbReference>
<keyword evidence="1" id="KW-0575">Peroxidase</keyword>
<organism evidence="17 18">
    <name type="scientific">Cellulosimicrobium funkei</name>
    <dbReference type="NCBI Taxonomy" id="264251"/>
    <lineage>
        <taxon>Bacteria</taxon>
        <taxon>Bacillati</taxon>
        <taxon>Actinomycetota</taxon>
        <taxon>Actinomycetes</taxon>
        <taxon>Micrococcales</taxon>
        <taxon>Promicromonosporaceae</taxon>
        <taxon>Cellulosimicrobium</taxon>
    </lineage>
</organism>
<dbReference type="PANTHER" id="PTHR43110:SF1">
    <property type="entry name" value="THIOL PEROXIDASE"/>
    <property type="match status" value="1"/>
</dbReference>
<evidence type="ECO:0000313" key="18">
    <source>
        <dbReference type="Proteomes" id="UP000035265"/>
    </source>
</evidence>
<proteinExistence type="inferred from homology"/>
<dbReference type="InterPro" id="IPR036249">
    <property type="entry name" value="Thioredoxin-like_sf"/>
</dbReference>
<feature type="active site" description="Cysteine sulfenic acid (-SOH) intermediate; for peroxidase activity" evidence="14">
    <location>
        <position position="59"/>
    </location>
</feature>
<evidence type="ECO:0000256" key="4">
    <source>
        <dbReference type="ARBA" id="ARBA00023284"/>
    </source>
</evidence>
<accession>A0A0H2KLW5</accession>
<keyword evidence="3" id="KW-0560">Oxidoreductase</keyword>
<evidence type="ECO:0000256" key="3">
    <source>
        <dbReference type="ARBA" id="ARBA00023002"/>
    </source>
</evidence>